<sequence>MNNCFDIAKKFIELSNKDSIPMSPMKLLKLTYIAHGYYLAFTDKPLFENKIEAWKYGPVIPDLYHIIKRVDFSNNDFKFIEMYSQNNLSKEDSKFIETVWGAYNRFDGSQLSSKTHEKGTPWYKTYNGQSFTQINNELIKEYYKNKVNG</sequence>
<dbReference type="EMBL" id="MAKX01000001">
    <property type="protein sequence ID" value="OCK44090.1"/>
    <property type="molecule type" value="Genomic_DNA"/>
</dbReference>
<feature type="domain" description="Antitoxin SocA-like Panacea" evidence="1">
    <location>
        <begin position="27"/>
        <end position="122"/>
    </location>
</feature>
<proteinExistence type="predicted"/>
<evidence type="ECO:0000313" key="3">
    <source>
        <dbReference type="Proteomes" id="UP000093186"/>
    </source>
</evidence>
<dbReference type="RefSeq" id="WP_068703128.1">
    <property type="nucleotide sequence ID" value="NZ_JAUOSW010000005.1"/>
</dbReference>
<name>A0A1B9Y2S1_9FLAO</name>
<dbReference type="AlphaFoldDB" id="A0A1B9Y2S1"/>
<accession>A0A1B9Y2S1</accession>
<reference evidence="2 3" key="1">
    <citation type="submission" date="2016-06" db="EMBL/GenBank/DDBJ databases">
        <title>Draft Genome Sequence of Tenacibaculum soleae UCD-KL19.</title>
        <authorList>
            <person name="Eisen J.A."/>
            <person name="Coil D.A."/>
            <person name="Lujan K.M."/>
        </authorList>
    </citation>
    <scope>NUCLEOTIDE SEQUENCE [LARGE SCALE GENOMIC DNA]</scope>
    <source>
        <strain evidence="2 3">UCD-KL19</strain>
    </source>
</reference>
<evidence type="ECO:0000259" key="1">
    <source>
        <dbReference type="Pfam" id="PF13274"/>
    </source>
</evidence>
<protein>
    <recommendedName>
        <fullName evidence="1">Antitoxin SocA-like Panacea domain-containing protein</fullName>
    </recommendedName>
</protein>
<gene>
    <name evidence="2" type="ORF">BA195_05215</name>
</gene>
<dbReference type="STRING" id="447689.BA195_05215"/>
<dbReference type="Proteomes" id="UP000093186">
    <property type="component" value="Unassembled WGS sequence"/>
</dbReference>
<dbReference type="OrthoDB" id="9799173at2"/>
<keyword evidence="3" id="KW-1185">Reference proteome</keyword>
<dbReference type="Pfam" id="PF13274">
    <property type="entry name" value="SocA_Panacea"/>
    <property type="match status" value="1"/>
</dbReference>
<organism evidence="2 3">
    <name type="scientific">Tenacibaculum soleae</name>
    <dbReference type="NCBI Taxonomy" id="447689"/>
    <lineage>
        <taxon>Bacteria</taxon>
        <taxon>Pseudomonadati</taxon>
        <taxon>Bacteroidota</taxon>
        <taxon>Flavobacteriia</taxon>
        <taxon>Flavobacteriales</taxon>
        <taxon>Flavobacteriaceae</taxon>
        <taxon>Tenacibaculum</taxon>
    </lineage>
</organism>
<comment type="caution">
    <text evidence="2">The sequence shown here is derived from an EMBL/GenBank/DDBJ whole genome shotgun (WGS) entry which is preliminary data.</text>
</comment>
<evidence type="ECO:0000313" key="2">
    <source>
        <dbReference type="EMBL" id="OCK44090.1"/>
    </source>
</evidence>
<dbReference type="InterPro" id="IPR025272">
    <property type="entry name" value="SocA_Panacea"/>
</dbReference>